<evidence type="ECO:0000313" key="4">
    <source>
        <dbReference type="Proteomes" id="UP000234331"/>
    </source>
</evidence>
<dbReference type="PANTHER" id="PTHR30298">
    <property type="entry name" value="H REPEAT-ASSOCIATED PREDICTED TRANSPOSASE"/>
    <property type="match status" value="1"/>
</dbReference>
<gene>
    <name evidence="3" type="ORF">FRACA_10131</name>
</gene>
<dbReference type="AlphaFoldDB" id="A0A2I2KI79"/>
<keyword evidence="4" id="KW-1185">Reference proteome</keyword>
<evidence type="ECO:0008006" key="5">
    <source>
        <dbReference type="Google" id="ProtNLM"/>
    </source>
</evidence>
<dbReference type="InterPro" id="IPR032806">
    <property type="entry name" value="YbfD_N"/>
</dbReference>
<organism evidence="3 4">
    <name type="scientific">Frankia canadensis</name>
    <dbReference type="NCBI Taxonomy" id="1836972"/>
    <lineage>
        <taxon>Bacteria</taxon>
        <taxon>Bacillati</taxon>
        <taxon>Actinomycetota</taxon>
        <taxon>Actinomycetes</taxon>
        <taxon>Frankiales</taxon>
        <taxon>Frankiaceae</taxon>
        <taxon>Frankia</taxon>
    </lineage>
</organism>
<dbReference type="InterPro" id="IPR002559">
    <property type="entry name" value="Transposase_11"/>
</dbReference>
<dbReference type="Proteomes" id="UP000234331">
    <property type="component" value="Unassembled WGS sequence"/>
</dbReference>
<dbReference type="NCBIfam" id="NF033564">
    <property type="entry name" value="transpos_ISAs1"/>
    <property type="match status" value="1"/>
</dbReference>
<feature type="domain" description="H repeat-associated protein N-terminal" evidence="2">
    <location>
        <begin position="8"/>
        <end position="98"/>
    </location>
</feature>
<dbReference type="GO" id="GO:0004803">
    <property type="term" value="F:transposase activity"/>
    <property type="evidence" value="ECO:0007669"/>
    <property type="project" value="InterPro"/>
</dbReference>
<evidence type="ECO:0000313" key="3">
    <source>
        <dbReference type="EMBL" id="SNQ45372.1"/>
    </source>
</evidence>
<dbReference type="EMBL" id="FZMO01000001">
    <property type="protein sequence ID" value="SNQ45372.1"/>
    <property type="molecule type" value="Genomic_DNA"/>
</dbReference>
<proteinExistence type="predicted"/>
<feature type="domain" description="Transposase IS4-like" evidence="1">
    <location>
        <begin position="129"/>
        <end position="353"/>
    </location>
</feature>
<dbReference type="Pfam" id="PF01609">
    <property type="entry name" value="DDE_Tnp_1"/>
    <property type="match status" value="1"/>
</dbReference>
<accession>A0A2I2KI79</accession>
<name>A0A2I2KI79_9ACTN</name>
<dbReference type="PANTHER" id="PTHR30298:SF0">
    <property type="entry name" value="PROTEIN YBFL-RELATED"/>
    <property type="match status" value="1"/>
</dbReference>
<evidence type="ECO:0000259" key="1">
    <source>
        <dbReference type="Pfam" id="PF01609"/>
    </source>
</evidence>
<dbReference type="InterPro" id="IPR051698">
    <property type="entry name" value="Transposase_11-like"/>
</dbReference>
<dbReference type="GO" id="GO:0003677">
    <property type="term" value="F:DNA binding"/>
    <property type="evidence" value="ECO:0007669"/>
    <property type="project" value="InterPro"/>
</dbReference>
<dbReference type="GO" id="GO:0006313">
    <property type="term" value="P:DNA transposition"/>
    <property type="evidence" value="ECO:0007669"/>
    <property type="project" value="InterPro"/>
</dbReference>
<reference evidence="3 4" key="1">
    <citation type="submission" date="2017-06" db="EMBL/GenBank/DDBJ databases">
        <authorList>
            <person name="Kim H.J."/>
            <person name="Triplett B.A."/>
        </authorList>
    </citation>
    <scope>NUCLEOTIDE SEQUENCE [LARGE SCALE GENOMIC DNA]</scope>
    <source>
        <strain evidence="3">FRACA_ARgP5</strain>
    </source>
</reference>
<dbReference type="Pfam" id="PF13808">
    <property type="entry name" value="DDE_Tnp_1_assoc"/>
    <property type="match status" value="1"/>
</dbReference>
<sequence length="383" mass="41911">MSRPGIWTRLEKVPEFRAGNRFYPLPCLLAIGLCALSAAGHDGIDAIAQWVGRASEAELVRLRVPRDPFTRRPRCPSASTIRRALMGVDPDALVEAVLAPDAPRRDEADIETTPAARVCAARAPVMGAVALDGKSCRGARRGDGTRVHLVGAVTHGDGLLVGHVEVDRKSNETTAFQPLLAPMDLADTVVTFDALHSVRANLEWLVTAKKAHYLAVIKANQPRLFAQLKALPWADIPVADVTRDHGHGRDETRTVKVTTVDRLDFPHAAQVIRIHRWRRESGTAPSRQTVYAVTDLTFHQAGGVLLGDLARSHWHVENKAHYTRDVSFREDHSTVRTGNAPMNLATLRSAVINALRQVGYALVPPGRRDHTTPTAALDLHSFP</sequence>
<dbReference type="InterPro" id="IPR047647">
    <property type="entry name" value="ISAs1_transpos"/>
</dbReference>
<evidence type="ECO:0000259" key="2">
    <source>
        <dbReference type="Pfam" id="PF13808"/>
    </source>
</evidence>
<protein>
    <recommendedName>
        <fullName evidence="5">Transposase</fullName>
    </recommendedName>
</protein>